<dbReference type="Pfam" id="PF12146">
    <property type="entry name" value="Hydrolase_4"/>
    <property type="match status" value="1"/>
</dbReference>
<gene>
    <name evidence="3" type="ORF">DKT75_05660</name>
</gene>
<keyword evidence="1" id="KW-1133">Transmembrane helix</keyword>
<dbReference type="Gene3D" id="3.40.50.1820">
    <property type="entry name" value="alpha/beta hydrolase"/>
    <property type="match status" value="1"/>
</dbReference>
<dbReference type="Proteomes" id="UP000245506">
    <property type="component" value="Unassembled WGS sequence"/>
</dbReference>
<reference evidence="3 4" key="1">
    <citation type="submission" date="2018-05" db="EMBL/GenBank/DDBJ databases">
        <title>Leucothrix arctica sp. nov., isolated from Arctic seawater.</title>
        <authorList>
            <person name="Choi A."/>
            <person name="Baek K."/>
        </authorList>
    </citation>
    <scope>NUCLEOTIDE SEQUENCE [LARGE SCALE GENOMIC DNA]</scope>
    <source>
        <strain evidence="3 4">IMCC9719</strain>
    </source>
</reference>
<feature type="domain" description="Serine aminopeptidase S33" evidence="2">
    <location>
        <begin position="108"/>
        <end position="245"/>
    </location>
</feature>
<dbReference type="PANTHER" id="PTHR11614">
    <property type="entry name" value="PHOSPHOLIPASE-RELATED"/>
    <property type="match status" value="1"/>
</dbReference>
<dbReference type="InterPro" id="IPR051044">
    <property type="entry name" value="MAG_DAG_Lipase"/>
</dbReference>
<feature type="transmembrane region" description="Helical" evidence="1">
    <location>
        <begin position="12"/>
        <end position="31"/>
    </location>
</feature>
<evidence type="ECO:0000313" key="3">
    <source>
        <dbReference type="EMBL" id="PWQ97951.1"/>
    </source>
</evidence>
<evidence type="ECO:0000259" key="2">
    <source>
        <dbReference type="Pfam" id="PF12146"/>
    </source>
</evidence>
<dbReference type="InterPro" id="IPR022742">
    <property type="entry name" value="Hydrolase_4"/>
</dbReference>
<dbReference type="InterPro" id="IPR029058">
    <property type="entry name" value="AB_hydrolase_fold"/>
</dbReference>
<dbReference type="EMBL" id="QGKL01000016">
    <property type="protein sequence ID" value="PWQ97951.1"/>
    <property type="molecule type" value="Genomic_DNA"/>
</dbReference>
<proteinExistence type="predicted"/>
<dbReference type="SUPFAM" id="SSF53474">
    <property type="entry name" value="alpha/beta-Hydrolases"/>
    <property type="match status" value="1"/>
</dbReference>
<name>A0A317CIE9_9GAMM</name>
<dbReference type="AlphaFoldDB" id="A0A317CIE9"/>
<evidence type="ECO:0000256" key="1">
    <source>
        <dbReference type="SAM" id="Phobius"/>
    </source>
</evidence>
<sequence>MLQTVIWRTLRQFTIALVLVSAVLLVVAHYINNVIFSPPRRVLQEYHMQRVNDPTEYGLTVRQHDCLDGKAPCLLVEPDALAGPNYRGKLLREQLAERGVKLPAYGRVQGTIVLLHGRNGRKESLLAVAERFVAAGFRSIIVDLPGHGSSPLRAMSFGQSDFEKQLPKRVLQEVRSHFGLPDEPAVLWGMSMGGAYAVNAASDAAEDWDALVVVSSFAQLDEVLEAQLPMRWKPVFDYLLPLLDVEQWLRRRPVPSAIRPAENAIKVTTPSLVVHGGRDYYVAQEQGERLYSALGSAQKKWLIVPNGGHRSVLATSMPVYAEMTEWLLEILADK</sequence>
<dbReference type="RefSeq" id="WP_109822457.1">
    <property type="nucleotide sequence ID" value="NZ_QGKL01000016.1"/>
</dbReference>
<keyword evidence="1" id="KW-0812">Transmembrane</keyword>
<keyword evidence="4" id="KW-1185">Reference proteome</keyword>
<accession>A0A317CIE9</accession>
<protein>
    <recommendedName>
        <fullName evidence="2">Serine aminopeptidase S33 domain-containing protein</fullName>
    </recommendedName>
</protein>
<organism evidence="3 4">
    <name type="scientific">Leucothrix arctica</name>
    <dbReference type="NCBI Taxonomy" id="1481894"/>
    <lineage>
        <taxon>Bacteria</taxon>
        <taxon>Pseudomonadati</taxon>
        <taxon>Pseudomonadota</taxon>
        <taxon>Gammaproteobacteria</taxon>
        <taxon>Thiotrichales</taxon>
        <taxon>Thiotrichaceae</taxon>
        <taxon>Leucothrix</taxon>
    </lineage>
</organism>
<keyword evidence="1" id="KW-0472">Membrane</keyword>
<dbReference type="OrthoDB" id="9799989at2"/>
<evidence type="ECO:0000313" key="4">
    <source>
        <dbReference type="Proteomes" id="UP000245506"/>
    </source>
</evidence>
<comment type="caution">
    <text evidence="3">The sequence shown here is derived from an EMBL/GenBank/DDBJ whole genome shotgun (WGS) entry which is preliminary data.</text>
</comment>